<evidence type="ECO:0000313" key="1">
    <source>
        <dbReference type="EMBL" id="QBY30567.1"/>
    </source>
</evidence>
<name>A0A482PPL4_CITRO</name>
<gene>
    <name evidence="1" type="ORF">E2R62_18190</name>
</gene>
<dbReference type="RefSeq" id="WP_024133022.1">
    <property type="nucleotide sequence ID" value="NZ_CAJTBI010000002.1"/>
</dbReference>
<proteinExistence type="predicted"/>
<protein>
    <submittedName>
        <fullName evidence="1">Uncharacterized protein</fullName>
    </submittedName>
</protein>
<organism evidence="1">
    <name type="scientific">Citrobacter rodentium</name>
    <dbReference type="NCBI Taxonomy" id="67825"/>
    <lineage>
        <taxon>Bacteria</taxon>
        <taxon>Pseudomonadati</taxon>
        <taxon>Pseudomonadota</taxon>
        <taxon>Gammaproteobacteria</taxon>
        <taxon>Enterobacterales</taxon>
        <taxon>Enterobacteriaceae</taxon>
        <taxon>Citrobacter</taxon>
    </lineage>
</organism>
<sequence>MFIPAFQLCLYRRATPKKLEFADVSLNYRRFLPFLLYLSHSIPRWLRQVKNIRSSDCQRQYGIFATSPAAIGHESDTLPHKKAHFCCRED</sequence>
<dbReference type="EMBL" id="CP038008">
    <property type="protein sequence ID" value="QBY30567.1"/>
    <property type="molecule type" value="Genomic_DNA"/>
</dbReference>
<reference evidence="1" key="1">
    <citation type="submission" date="2019-03" db="EMBL/GenBank/DDBJ databases">
        <title>Complete genome sequence of enteropathogenic Citrobacter rodentium strain DBS100.</title>
        <authorList>
            <person name="Popov G."/>
            <person name="Fiebig A."/>
            <person name="Shideler S."/>
            <person name="Coombes B."/>
            <person name="Savchenko A."/>
        </authorList>
    </citation>
    <scope>NUCLEOTIDE SEQUENCE</scope>
    <source>
        <strain evidence="1">DBS100</strain>
    </source>
</reference>
<dbReference type="AlphaFoldDB" id="A0A482PPL4"/>
<accession>A0A482PPL4</accession>